<sequence>MKVTVIRSGGFAGLSTRWEVRVDEQPDADSWLILLRNLPWDNQRPQPPQPDRYIYRIRLEPIPEARPEPKEAVIPEQSLTGGWRELVDRVRAFDPTPEQPRRTDRTGGTPNRF</sequence>
<feature type="region of interest" description="Disordered" evidence="1">
    <location>
        <begin position="90"/>
        <end position="113"/>
    </location>
</feature>
<proteinExistence type="predicted"/>
<dbReference type="Pfam" id="PF20242">
    <property type="entry name" value="Emfourin"/>
    <property type="match status" value="1"/>
</dbReference>
<dbReference type="EMBL" id="QEFB01000005">
    <property type="protein sequence ID" value="PWC07249.1"/>
    <property type="molecule type" value="Genomic_DNA"/>
</dbReference>
<evidence type="ECO:0000313" key="3">
    <source>
        <dbReference type="Proteomes" id="UP000244962"/>
    </source>
</evidence>
<dbReference type="RefSeq" id="WP_108962597.1">
    <property type="nucleotide sequence ID" value="NZ_QEFB01000005.1"/>
</dbReference>
<evidence type="ECO:0000313" key="2">
    <source>
        <dbReference type="EMBL" id="PWC07249.1"/>
    </source>
</evidence>
<name>A0A2U1TEE7_9MICO</name>
<protein>
    <submittedName>
        <fullName evidence="2">Uncharacterized protein</fullName>
    </submittedName>
</protein>
<organism evidence="2 3">
    <name type="scientific">Mycetocola zhujimingii</name>
    <dbReference type="NCBI Taxonomy" id="2079792"/>
    <lineage>
        <taxon>Bacteria</taxon>
        <taxon>Bacillati</taxon>
        <taxon>Actinomycetota</taxon>
        <taxon>Actinomycetes</taxon>
        <taxon>Micrococcales</taxon>
        <taxon>Microbacteriaceae</taxon>
        <taxon>Mycetocola</taxon>
    </lineage>
</organism>
<evidence type="ECO:0000256" key="1">
    <source>
        <dbReference type="SAM" id="MobiDB-lite"/>
    </source>
</evidence>
<reference evidence="3" key="1">
    <citation type="submission" date="2018-04" db="EMBL/GenBank/DDBJ databases">
        <authorList>
            <person name="Liu S."/>
            <person name="Wang Z."/>
            <person name="Li J."/>
        </authorList>
    </citation>
    <scope>NUCLEOTIDE SEQUENCE [LARGE SCALE GENOMIC DNA]</scope>
    <source>
        <strain evidence="3">622</strain>
    </source>
</reference>
<keyword evidence="3" id="KW-1185">Reference proteome</keyword>
<dbReference type="Proteomes" id="UP000244962">
    <property type="component" value="Unassembled WGS sequence"/>
</dbReference>
<dbReference type="InterPro" id="IPR049457">
    <property type="entry name" value="Emfourin"/>
</dbReference>
<comment type="caution">
    <text evidence="2">The sequence shown here is derived from an EMBL/GenBank/DDBJ whole genome shotgun (WGS) entry which is preliminary data.</text>
</comment>
<dbReference type="AlphaFoldDB" id="A0A2U1TEE7"/>
<gene>
    <name evidence="2" type="ORF">DF223_06340</name>
</gene>
<accession>A0A2U1TEE7</accession>